<name>A0A1I0ASH6_9FIRM</name>
<dbReference type="Pfam" id="PF04892">
    <property type="entry name" value="VanZ"/>
    <property type="match status" value="1"/>
</dbReference>
<organism evidence="3 4">
    <name type="scientific">[Clostridium] polysaccharolyticum</name>
    <dbReference type="NCBI Taxonomy" id="29364"/>
    <lineage>
        <taxon>Bacteria</taxon>
        <taxon>Bacillati</taxon>
        <taxon>Bacillota</taxon>
        <taxon>Clostridia</taxon>
        <taxon>Lachnospirales</taxon>
        <taxon>Lachnospiraceae</taxon>
    </lineage>
</organism>
<dbReference type="PANTHER" id="PTHR36834">
    <property type="entry name" value="MEMBRANE PROTEIN-RELATED"/>
    <property type="match status" value="1"/>
</dbReference>
<feature type="transmembrane region" description="Helical" evidence="1">
    <location>
        <begin position="36"/>
        <end position="58"/>
    </location>
</feature>
<protein>
    <submittedName>
        <fullName evidence="3">Glycopeptide antibiotics resistance protein</fullName>
    </submittedName>
</protein>
<feature type="transmembrane region" description="Helical" evidence="1">
    <location>
        <begin position="6"/>
        <end position="24"/>
    </location>
</feature>
<dbReference type="InterPro" id="IPR053150">
    <property type="entry name" value="Teicoplanin_resist-assoc"/>
</dbReference>
<dbReference type="PANTHER" id="PTHR36834:SF1">
    <property type="entry name" value="INTEGRAL MEMBRANE PROTEIN"/>
    <property type="match status" value="1"/>
</dbReference>
<evidence type="ECO:0000256" key="1">
    <source>
        <dbReference type="SAM" id="Phobius"/>
    </source>
</evidence>
<sequence length="193" mass="22255">MCINFPYLFIIPSFILIWIISLIIRLRKPKPLTLLFTEFAFFLYILVLIKIVFFPIVIQSKLSLTELIGEHNHFYYVNYHPFKTIILTLSSANWEKQILGNIVMFVPFSFFILLISQSGKLKYRKALFLSALSSFIIEATQLIINEASNFPNRVVDIDDIILNSAGALIGIAIFHFMQKSKIYNLVKKGANNN</sequence>
<dbReference type="InterPro" id="IPR006976">
    <property type="entry name" value="VanZ-like"/>
</dbReference>
<dbReference type="Proteomes" id="UP000199800">
    <property type="component" value="Unassembled WGS sequence"/>
</dbReference>
<dbReference type="RefSeq" id="WP_092477217.1">
    <property type="nucleotide sequence ID" value="NZ_FOHN01000006.1"/>
</dbReference>
<feature type="transmembrane region" description="Helical" evidence="1">
    <location>
        <begin position="160"/>
        <end position="177"/>
    </location>
</feature>
<evidence type="ECO:0000313" key="3">
    <source>
        <dbReference type="EMBL" id="SES97338.1"/>
    </source>
</evidence>
<evidence type="ECO:0000259" key="2">
    <source>
        <dbReference type="Pfam" id="PF04892"/>
    </source>
</evidence>
<evidence type="ECO:0000313" key="4">
    <source>
        <dbReference type="Proteomes" id="UP000199800"/>
    </source>
</evidence>
<dbReference type="AlphaFoldDB" id="A0A1I0ASH6"/>
<dbReference type="STRING" id="29364.SAMN04487772_10626"/>
<proteinExistence type="predicted"/>
<keyword evidence="4" id="KW-1185">Reference proteome</keyword>
<dbReference type="EMBL" id="FOHN01000006">
    <property type="protein sequence ID" value="SES97338.1"/>
    <property type="molecule type" value="Genomic_DNA"/>
</dbReference>
<feature type="domain" description="VanZ-like" evidence="2">
    <location>
        <begin position="41"/>
        <end position="177"/>
    </location>
</feature>
<accession>A0A1I0ASH6</accession>
<keyword evidence="1" id="KW-0812">Transmembrane</keyword>
<gene>
    <name evidence="3" type="ORF">SAMN04487772_10626</name>
</gene>
<dbReference type="OrthoDB" id="9805025at2"/>
<keyword evidence="1" id="KW-1133">Transmembrane helix</keyword>
<feature type="transmembrane region" description="Helical" evidence="1">
    <location>
        <begin position="127"/>
        <end position="144"/>
    </location>
</feature>
<keyword evidence="1" id="KW-0472">Membrane</keyword>
<reference evidence="3 4" key="1">
    <citation type="submission" date="2016-10" db="EMBL/GenBank/DDBJ databases">
        <authorList>
            <person name="de Groot N.N."/>
        </authorList>
    </citation>
    <scope>NUCLEOTIDE SEQUENCE [LARGE SCALE GENOMIC DNA]</scope>
    <source>
        <strain evidence="3 4">DSM 1801</strain>
    </source>
</reference>
<feature type="transmembrane region" description="Helical" evidence="1">
    <location>
        <begin position="98"/>
        <end position="115"/>
    </location>
</feature>